<sequence length="162" mass="18301">MLYSLLQSSIIIKFQLHKKCNAHQHKVQNHEEESEEKAYLNYFLRISGFLFDIFVATKCHRSESDRKHGFPPNYGKKQTVANATNSSTGDNQQTASTGEEDSSRSQCASISQEQYSQLINLLQQTNLLSQLPNSATNVNSTTNHISTYESTGCEITEDDWFG</sequence>
<accession>A0AAV0YCY7</accession>
<feature type="compositionally biased region" description="Polar residues" evidence="1">
    <location>
        <begin position="79"/>
        <end position="97"/>
    </location>
</feature>
<reference evidence="2 3" key="1">
    <citation type="submission" date="2023-01" db="EMBL/GenBank/DDBJ databases">
        <authorList>
            <person name="Kreplak J."/>
        </authorList>
    </citation>
    <scope>NUCLEOTIDE SEQUENCE [LARGE SCALE GENOMIC DNA]</scope>
</reference>
<organism evidence="2 3">
    <name type="scientific">Vicia faba</name>
    <name type="common">Broad bean</name>
    <name type="synonym">Faba vulgaris</name>
    <dbReference type="NCBI Taxonomy" id="3906"/>
    <lineage>
        <taxon>Eukaryota</taxon>
        <taxon>Viridiplantae</taxon>
        <taxon>Streptophyta</taxon>
        <taxon>Embryophyta</taxon>
        <taxon>Tracheophyta</taxon>
        <taxon>Spermatophyta</taxon>
        <taxon>Magnoliopsida</taxon>
        <taxon>eudicotyledons</taxon>
        <taxon>Gunneridae</taxon>
        <taxon>Pentapetalae</taxon>
        <taxon>rosids</taxon>
        <taxon>fabids</taxon>
        <taxon>Fabales</taxon>
        <taxon>Fabaceae</taxon>
        <taxon>Papilionoideae</taxon>
        <taxon>50 kb inversion clade</taxon>
        <taxon>NPAAA clade</taxon>
        <taxon>Hologalegina</taxon>
        <taxon>IRL clade</taxon>
        <taxon>Fabeae</taxon>
        <taxon>Vicia</taxon>
    </lineage>
</organism>
<dbReference type="EMBL" id="CATIWC010000951">
    <property type="protein sequence ID" value="CAI8583711.1"/>
    <property type="molecule type" value="Genomic_DNA"/>
</dbReference>
<comment type="caution">
    <text evidence="2">The sequence shown here is derived from an EMBL/GenBank/DDBJ whole genome shotgun (WGS) entry which is preliminary data.</text>
</comment>
<evidence type="ECO:0000313" key="3">
    <source>
        <dbReference type="Proteomes" id="UP001157006"/>
    </source>
</evidence>
<feature type="region of interest" description="Disordered" evidence="1">
    <location>
        <begin position="63"/>
        <end position="107"/>
    </location>
</feature>
<evidence type="ECO:0000256" key="1">
    <source>
        <dbReference type="SAM" id="MobiDB-lite"/>
    </source>
</evidence>
<keyword evidence="3" id="KW-1185">Reference proteome</keyword>
<name>A0AAV0YCY7_VICFA</name>
<dbReference type="Proteomes" id="UP001157006">
    <property type="component" value="Unassembled WGS sequence"/>
</dbReference>
<evidence type="ECO:0000313" key="2">
    <source>
        <dbReference type="EMBL" id="CAI8583711.1"/>
    </source>
</evidence>
<gene>
    <name evidence="2" type="ORF">VFH_U039720</name>
</gene>
<proteinExistence type="predicted"/>
<protein>
    <submittedName>
        <fullName evidence="2">Uncharacterized protein</fullName>
    </submittedName>
</protein>
<dbReference type="AlphaFoldDB" id="A0AAV0YCY7"/>